<evidence type="ECO:0008006" key="3">
    <source>
        <dbReference type="Google" id="ProtNLM"/>
    </source>
</evidence>
<protein>
    <recommendedName>
        <fullName evidence="3">HTH cro/C1-type domain-containing protein</fullName>
    </recommendedName>
</protein>
<dbReference type="RefSeq" id="WP_243800741.1">
    <property type="nucleotide sequence ID" value="NZ_CP094669.1"/>
</dbReference>
<proteinExistence type="predicted"/>
<reference evidence="1 2" key="1">
    <citation type="submission" date="2022-03" db="EMBL/GenBank/DDBJ databases">
        <title>Hymenobactersp. isolated from the air.</title>
        <authorList>
            <person name="Won M."/>
            <person name="Kwon S.-W."/>
        </authorList>
    </citation>
    <scope>NUCLEOTIDE SEQUENCE [LARGE SCALE GENOMIC DNA]</scope>
    <source>
        <strain evidence="1 2">KACC 21982</strain>
    </source>
</reference>
<evidence type="ECO:0000313" key="2">
    <source>
        <dbReference type="Proteomes" id="UP000831113"/>
    </source>
</evidence>
<dbReference type="Proteomes" id="UP000831113">
    <property type="component" value="Chromosome"/>
</dbReference>
<accession>A0ABY4D7Z5</accession>
<name>A0ABY4D7Z5_9BACT</name>
<keyword evidence="2" id="KW-1185">Reference proteome</keyword>
<gene>
    <name evidence="1" type="ORF">MTX78_05855</name>
</gene>
<evidence type="ECO:0000313" key="1">
    <source>
        <dbReference type="EMBL" id="UOG76118.1"/>
    </source>
</evidence>
<dbReference type="EMBL" id="CP094669">
    <property type="protein sequence ID" value="UOG76118.1"/>
    <property type="molecule type" value="Genomic_DNA"/>
</dbReference>
<sequence>MQQHPINQRISFLLQSFQLSARAFSESIGEKPTITQNYVGTRNSMPGADYLEKVLKHFESINPVWFLTGEGEPFISGSSNPQTLEAITGRKPSVSTTGGKGTHSNYSISDCEKERDIYKAERDSLTKEVGLLRDQLAMKDQLIAVKDEMLTLLRK</sequence>
<organism evidence="1 2">
    <name type="scientific">Hymenobacter tibetensis</name>
    <dbReference type="NCBI Taxonomy" id="497967"/>
    <lineage>
        <taxon>Bacteria</taxon>
        <taxon>Pseudomonadati</taxon>
        <taxon>Bacteroidota</taxon>
        <taxon>Cytophagia</taxon>
        <taxon>Cytophagales</taxon>
        <taxon>Hymenobacteraceae</taxon>
        <taxon>Hymenobacter</taxon>
    </lineage>
</organism>